<dbReference type="EMBL" id="KJ398212">
    <property type="protein sequence ID" value="AHX39364.1"/>
    <property type="molecule type" value="mRNA"/>
</dbReference>
<dbReference type="PANTHER" id="PTHR12245:SF11">
    <property type="entry name" value="PROTEIN GUSTAVUS"/>
    <property type="match status" value="1"/>
</dbReference>
<dbReference type="InterPro" id="IPR013320">
    <property type="entry name" value="ConA-like_dom_sf"/>
</dbReference>
<dbReference type="SUPFAM" id="SSF49899">
    <property type="entry name" value="Concanavalin A-like lectins/glucanases"/>
    <property type="match status" value="1"/>
</dbReference>
<dbReference type="SMART" id="SM00449">
    <property type="entry name" value="SPRY"/>
    <property type="match status" value="1"/>
</dbReference>
<protein>
    <submittedName>
        <fullName evidence="2">SPSB</fullName>
    </submittedName>
</protein>
<proteinExistence type="evidence at transcript level"/>
<dbReference type="InterPro" id="IPR050672">
    <property type="entry name" value="FBXO45-Fsn/SPSB_families"/>
</dbReference>
<reference evidence="2" key="2">
    <citation type="journal article" date="2015" name="Gene">
        <title>Identification and expression analysis of a Spsb gene in planarian Dugesia japonica.</title>
        <authorList>
            <person name="Dong Z."/>
            <person name="Cheng F."/>
            <person name="Yuwen Y."/>
            <person name="Chen J."/>
            <person name="Li X."/>
            <person name="Dou H."/>
            <person name="Zhang H."/>
            <person name="Chen G."/>
            <person name="Liu D."/>
        </authorList>
    </citation>
    <scope>NUCLEOTIDE SEQUENCE</scope>
</reference>
<feature type="domain" description="B30.2/SPRY" evidence="1">
    <location>
        <begin position="58"/>
        <end position="279"/>
    </location>
</feature>
<dbReference type="AlphaFoldDB" id="A0A023PXK5"/>
<organism evidence="2">
    <name type="scientific">Dugesia japonica</name>
    <name type="common">Planarian</name>
    <dbReference type="NCBI Taxonomy" id="6161"/>
    <lineage>
        <taxon>Eukaryota</taxon>
        <taxon>Metazoa</taxon>
        <taxon>Spiralia</taxon>
        <taxon>Lophotrochozoa</taxon>
        <taxon>Platyhelminthes</taxon>
        <taxon>Rhabditophora</taxon>
        <taxon>Seriata</taxon>
        <taxon>Tricladida</taxon>
        <taxon>Continenticola</taxon>
        <taxon>Geoplanoidea</taxon>
        <taxon>Dugesiidae</taxon>
        <taxon>Dugesia</taxon>
    </lineage>
</organism>
<reference evidence="2" key="1">
    <citation type="submission" date="2014-02" db="EMBL/GenBank/DDBJ databases">
        <authorList>
            <person name="Dong Z.M."/>
            <person name="Cheng F.F."/>
            <person name="Dou H."/>
            <person name="Chen G.W."/>
        </authorList>
    </citation>
    <scope>NUCLEOTIDE SEQUENCE</scope>
</reference>
<dbReference type="GO" id="GO:0019005">
    <property type="term" value="C:SCF ubiquitin ligase complex"/>
    <property type="evidence" value="ECO:0007669"/>
    <property type="project" value="TreeGrafter"/>
</dbReference>
<dbReference type="GO" id="GO:0043161">
    <property type="term" value="P:proteasome-mediated ubiquitin-dependent protein catabolic process"/>
    <property type="evidence" value="ECO:0007669"/>
    <property type="project" value="TreeGrafter"/>
</dbReference>
<dbReference type="Pfam" id="PF00622">
    <property type="entry name" value="SPRY"/>
    <property type="match status" value="1"/>
</dbReference>
<dbReference type="InterPro" id="IPR003877">
    <property type="entry name" value="SPRY_dom"/>
</dbReference>
<dbReference type="PROSITE" id="PS50188">
    <property type="entry name" value="B302_SPRY"/>
    <property type="match status" value="1"/>
</dbReference>
<gene>
    <name evidence="2" type="primary">Spsb</name>
</gene>
<evidence type="ECO:0000313" key="2">
    <source>
        <dbReference type="EMBL" id="AHX39364.1"/>
    </source>
</evidence>
<dbReference type="InterPro" id="IPR043136">
    <property type="entry name" value="B30.2/SPRY_sf"/>
</dbReference>
<accession>A0A023PXK5</accession>
<dbReference type="InterPro" id="IPR001870">
    <property type="entry name" value="B30.2/SPRY"/>
</dbReference>
<evidence type="ECO:0000259" key="1">
    <source>
        <dbReference type="PROSITE" id="PS50188"/>
    </source>
</evidence>
<sequence length="352" mass="40975">MPKILDNFLKRIYDMSNNHIFTSHSSSQITETEKKSHEKRYVDWIKKRFIFHKLSLITEVSLRNSNETEVFISHWIPFMFDESYVDISEQEQNSWSAIHKSVNINLLPSNPYAFHRNPVANSTDAIRGNRGYSEGIHIWEINWPVTMRGTHAVIGVSTEKSQLQQDRYVSLVGIDNESWGWDIVNRMKVHGKESGNPICNEKYPDVKKIRKMCSMGKAFKIPSKIYLILDMYQGSLSFVMGNDFLGICHTGLQGKTLYPTVSAVWGHCQVEIKYFGCLSRSPPSLRHLCLYQTRRLLRYHCRYNELRDQQGRFQTVTKINSSTNLYDAIMDQNVPNYIKNLLLYNEAVVLKF</sequence>
<name>A0A023PXK5_DUGJA</name>
<dbReference type="PANTHER" id="PTHR12245">
    <property type="entry name" value="SPRY DOMAIN CONTAINING SOCS BOX PROTEIN"/>
    <property type="match status" value="1"/>
</dbReference>
<dbReference type="Gene3D" id="2.60.120.920">
    <property type="match status" value="1"/>
</dbReference>